<gene>
    <name evidence="1" type="ORF">AN2V17_35940</name>
</gene>
<sequence length="115" mass="13764">MKKRIIKTIRIILNVFLDRKAYIKLGKVGLLTSDKDRMIKYIDTYSIYLQRNDTVWYVTGLDADDTKEVIDHLTKSIKENVKSMRLHVGIQYIDIPRWAYESLRDEIYRIIGYNY</sequence>
<proteinExistence type="predicted"/>
<organism evidence="1 2">
    <name type="scientific">Vallitalea maricola</name>
    <dbReference type="NCBI Taxonomy" id="3074433"/>
    <lineage>
        <taxon>Bacteria</taxon>
        <taxon>Bacillati</taxon>
        <taxon>Bacillota</taxon>
        <taxon>Clostridia</taxon>
        <taxon>Lachnospirales</taxon>
        <taxon>Vallitaleaceae</taxon>
        <taxon>Vallitalea</taxon>
    </lineage>
</organism>
<keyword evidence="2" id="KW-1185">Reference proteome</keyword>
<comment type="caution">
    <text evidence="1">The sequence shown here is derived from an EMBL/GenBank/DDBJ whole genome shotgun (WGS) entry which is preliminary data.</text>
</comment>
<evidence type="ECO:0000313" key="2">
    <source>
        <dbReference type="Proteomes" id="UP001374599"/>
    </source>
</evidence>
<reference evidence="1" key="1">
    <citation type="submission" date="2023-09" db="EMBL/GenBank/DDBJ databases">
        <title>Vallitalea sediminicola and Vallitalea maricola sp. nov., anaerobic bacteria isolated from marine sediment.</title>
        <authorList>
            <person name="Hirano S."/>
            <person name="Maeda A."/>
            <person name="Terahara T."/>
            <person name="Mori K."/>
            <person name="Hamada M."/>
            <person name="Matsumoto R."/>
            <person name="Kobayashi T."/>
        </authorList>
    </citation>
    <scope>NUCLEOTIDE SEQUENCE</scope>
    <source>
        <strain evidence="1">AN17-2</strain>
    </source>
</reference>
<protein>
    <submittedName>
        <fullName evidence="1">Uncharacterized protein</fullName>
    </submittedName>
</protein>
<evidence type="ECO:0000313" key="1">
    <source>
        <dbReference type="EMBL" id="GMQ64357.1"/>
    </source>
</evidence>
<name>A0ACB5UP07_9FIRM</name>
<dbReference type="EMBL" id="BTPU01000067">
    <property type="protein sequence ID" value="GMQ64357.1"/>
    <property type="molecule type" value="Genomic_DNA"/>
</dbReference>
<accession>A0ACB5UP07</accession>
<dbReference type="Proteomes" id="UP001374599">
    <property type="component" value="Unassembled WGS sequence"/>
</dbReference>